<keyword evidence="2" id="KW-1185">Reference proteome</keyword>
<evidence type="ECO:0008006" key="3">
    <source>
        <dbReference type="Google" id="ProtNLM"/>
    </source>
</evidence>
<proteinExistence type="predicted"/>
<dbReference type="SUPFAM" id="SSF52047">
    <property type="entry name" value="RNI-like"/>
    <property type="match status" value="1"/>
</dbReference>
<evidence type="ECO:0000313" key="2">
    <source>
        <dbReference type="Proteomes" id="UP001385951"/>
    </source>
</evidence>
<dbReference type="Gene3D" id="3.80.10.10">
    <property type="entry name" value="Ribonuclease Inhibitor"/>
    <property type="match status" value="1"/>
</dbReference>
<reference evidence="1 2" key="1">
    <citation type="submission" date="2022-09" db="EMBL/GenBank/DDBJ databases">
        <authorList>
            <person name="Palmer J.M."/>
        </authorList>
    </citation>
    <scope>NUCLEOTIDE SEQUENCE [LARGE SCALE GENOMIC DNA]</scope>
    <source>
        <strain evidence="1 2">DSM 7382</strain>
    </source>
</reference>
<gene>
    <name evidence="1" type="ORF">QCA50_005815</name>
</gene>
<name>A0AAW0GCR2_9APHY</name>
<protein>
    <recommendedName>
        <fullName evidence="3">F-box domain-containing protein</fullName>
    </recommendedName>
</protein>
<dbReference type="InterPro" id="IPR032675">
    <property type="entry name" value="LRR_dom_sf"/>
</dbReference>
<accession>A0AAW0GCR2</accession>
<dbReference type="AlphaFoldDB" id="A0AAW0GCR2"/>
<organism evidence="1 2">
    <name type="scientific">Cerrena zonata</name>
    <dbReference type="NCBI Taxonomy" id="2478898"/>
    <lineage>
        <taxon>Eukaryota</taxon>
        <taxon>Fungi</taxon>
        <taxon>Dikarya</taxon>
        <taxon>Basidiomycota</taxon>
        <taxon>Agaricomycotina</taxon>
        <taxon>Agaricomycetes</taxon>
        <taxon>Polyporales</taxon>
        <taxon>Cerrenaceae</taxon>
        <taxon>Cerrena</taxon>
    </lineage>
</organism>
<dbReference type="Proteomes" id="UP001385951">
    <property type="component" value="Unassembled WGS sequence"/>
</dbReference>
<dbReference type="EMBL" id="JASBNA010000006">
    <property type="protein sequence ID" value="KAK7690716.1"/>
    <property type="molecule type" value="Genomic_DNA"/>
</dbReference>
<comment type="caution">
    <text evidence="1">The sequence shown here is derived from an EMBL/GenBank/DDBJ whole genome shotgun (WGS) entry which is preliminary data.</text>
</comment>
<sequence>MPMDSTVVNFSANVEQSVASHPSPNLDSGILGLPAETTDAVVDRLAEDDDRDSLKALTLTHSRFTIRARQHLHREVYLVPSLPVDYPSVFGAIGHYVNNISIEAGLFLDRPLAHYFPRLRAIKIELTQILSESFQKLFVPQDKHVHTLQLSYVAFDDFDRLINLVSRFQNLRKLHISNTTIDSNLSPKLDDEYMMSCGTLQHLHLSGPWDEFTTYFVDWMSHVTNREGGAQLRTVQIPYPTIDDPTPFRNFAKAISETLTHLRIDYNHRDMGMHADPVHIDDDLCLSELSKLECLTLTNIPIPTSSPPHVFDTPSMDWMAEVLADVDTTSLREVHFHCHIAATNDMNRFPFREVRAILRGRSFPRLESIVFHIPARSPLSDICPPKGFTNWATDIITDSTVVGFRNIVQVVLSEEAVHAEAYKMLRYLRACFLNPWGFIHRDLSNMSSNLTFDLGSGQLVQ</sequence>
<evidence type="ECO:0000313" key="1">
    <source>
        <dbReference type="EMBL" id="KAK7690716.1"/>
    </source>
</evidence>